<dbReference type="PANTHER" id="PTHR45228">
    <property type="entry name" value="CYCLIC DI-GMP PHOSPHODIESTERASE TM_0186-RELATED"/>
    <property type="match status" value="1"/>
</dbReference>
<feature type="transmembrane region" description="Helical" evidence="1">
    <location>
        <begin position="59"/>
        <end position="84"/>
    </location>
</feature>
<dbReference type="Pfam" id="PF20970">
    <property type="entry name" value="MASE10"/>
    <property type="match status" value="1"/>
</dbReference>
<gene>
    <name evidence="4" type="ORF">H4O21_02880</name>
</gene>
<dbReference type="SUPFAM" id="SSF109604">
    <property type="entry name" value="HD-domain/PDEase-like"/>
    <property type="match status" value="1"/>
</dbReference>
<dbReference type="PROSITE" id="PS50885">
    <property type="entry name" value="HAMP"/>
    <property type="match status" value="1"/>
</dbReference>
<dbReference type="SMART" id="SM00471">
    <property type="entry name" value="HDc"/>
    <property type="match status" value="1"/>
</dbReference>
<sequence length="475" mass="52350">MTAFVHYFIAAGIFAVYGGQVCPLLETITWWQLFIPLMIAFAIREMISGVVQRRPLHQRVTACFCLDLGIFLATAAGIVLTNLYLYEAPWHSNLKVLFGLSTLGTFVAVDLALLQERQLAYDLVEARKELNLEHRASSFVQKFAAMAAVLLITIALVLFLVVNKDLDWLLAEGVVLSPEESRNSILQEFAFITVVVLGYALVIIRRYASNMSMYLNFENSVLSQVAEGNLMVRVPVATHDEFGAMAQGTNAMVSSLLTAQNNLQETRDATIVALASLAEARDNETGAHIQRTQRYVRVLAEYLSSQPGYGDALTPQTIDLIYKAAPLHDIGKVGIPDNILLKPGKLTDDEFVIMKTHAQLGADALQGAVESVTENAFLRHAQDIAANHHEKWDGSGYPQGKRGEDIPLSARLMAVADVYDALISKRVYKPAFSHDKAKDIITEGAGSHFDPVVIDAFLHCEDAFVAIAQTYQDQH</sequence>
<feature type="transmembrane region" description="Helical" evidence="1">
    <location>
        <begin position="185"/>
        <end position="204"/>
    </location>
</feature>
<dbReference type="SUPFAM" id="SSF158472">
    <property type="entry name" value="HAMP domain-like"/>
    <property type="match status" value="1"/>
</dbReference>
<feature type="domain" description="HD-GYP" evidence="3">
    <location>
        <begin position="263"/>
        <end position="473"/>
    </location>
</feature>
<dbReference type="CDD" id="cd00077">
    <property type="entry name" value="HDc"/>
    <property type="match status" value="1"/>
</dbReference>
<dbReference type="PANTHER" id="PTHR45228:SF5">
    <property type="entry name" value="CYCLIC DI-GMP PHOSPHODIESTERASE VC_1348-RELATED"/>
    <property type="match status" value="1"/>
</dbReference>
<dbReference type="Gene3D" id="6.10.340.10">
    <property type="match status" value="1"/>
</dbReference>
<dbReference type="Pfam" id="PF13487">
    <property type="entry name" value="HD_5"/>
    <property type="match status" value="1"/>
</dbReference>
<accession>A0A839ILH6</accession>
<evidence type="ECO:0000313" key="5">
    <source>
        <dbReference type="Proteomes" id="UP000565262"/>
    </source>
</evidence>
<keyword evidence="5" id="KW-1185">Reference proteome</keyword>
<feature type="domain" description="HAMP" evidence="2">
    <location>
        <begin position="221"/>
        <end position="261"/>
    </location>
</feature>
<keyword evidence="1" id="KW-0812">Transmembrane</keyword>
<dbReference type="GO" id="GO:0008081">
    <property type="term" value="F:phosphoric diester hydrolase activity"/>
    <property type="evidence" value="ECO:0007669"/>
    <property type="project" value="UniProtKB-ARBA"/>
</dbReference>
<feature type="transmembrane region" description="Helical" evidence="1">
    <location>
        <begin position="143"/>
        <end position="162"/>
    </location>
</feature>
<dbReference type="InterPro" id="IPR037522">
    <property type="entry name" value="HD_GYP_dom"/>
</dbReference>
<dbReference type="EMBL" id="JACJFM010000002">
    <property type="protein sequence ID" value="MBB1485554.1"/>
    <property type="molecule type" value="Genomic_DNA"/>
</dbReference>
<dbReference type="GO" id="GO:0007165">
    <property type="term" value="P:signal transduction"/>
    <property type="evidence" value="ECO:0007669"/>
    <property type="project" value="InterPro"/>
</dbReference>
<dbReference type="AlphaFoldDB" id="A0A839ILH6"/>
<comment type="caution">
    <text evidence="4">The sequence shown here is derived from an EMBL/GenBank/DDBJ whole genome shotgun (WGS) entry which is preliminary data.</text>
</comment>
<evidence type="ECO:0000256" key="1">
    <source>
        <dbReference type="SAM" id="Phobius"/>
    </source>
</evidence>
<reference evidence="4 5" key="1">
    <citation type="submission" date="2020-08" db="EMBL/GenBank/DDBJ databases">
        <title>Oceanospirillum sp. nov. isolated from marine sediment.</title>
        <authorList>
            <person name="Ji X."/>
        </authorList>
    </citation>
    <scope>NUCLEOTIDE SEQUENCE [LARGE SCALE GENOMIC DNA]</scope>
    <source>
        <strain evidence="4 5">D5</strain>
    </source>
</reference>
<evidence type="ECO:0000313" key="4">
    <source>
        <dbReference type="EMBL" id="MBB1485554.1"/>
    </source>
</evidence>
<dbReference type="InterPro" id="IPR052020">
    <property type="entry name" value="Cyclic_di-GMP/3'3'-cGAMP_PDE"/>
</dbReference>
<dbReference type="GO" id="GO:0016020">
    <property type="term" value="C:membrane"/>
    <property type="evidence" value="ECO:0007669"/>
    <property type="project" value="InterPro"/>
</dbReference>
<dbReference type="Proteomes" id="UP000565262">
    <property type="component" value="Unassembled WGS sequence"/>
</dbReference>
<dbReference type="InterPro" id="IPR003660">
    <property type="entry name" value="HAMP_dom"/>
</dbReference>
<organism evidence="4 5">
    <name type="scientific">Oceanospirillum sediminis</name>
    <dbReference type="NCBI Taxonomy" id="2760088"/>
    <lineage>
        <taxon>Bacteria</taxon>
        <taxon>Pseudomonadati</taxon>
        <taxon>Pseudomonadota</taxon>
        <taxon>Gammaproteobacteria</taxon>
        <taxon>Oceanospirillales</taxon>
        <taxon>Oceanospirillaceae</taxon>
        <taxon>Oceanospirillum</taxon>
    </lineage>
</organism>
<name>A0A839ILH6_9GAMM</name>
<dbReference type="InterPro" id="IPR003607">
    <property type="entry name" value="HD/PDEase_dom"/>
</dbReference>
<proteinExistence type="predicted"/>
<dbReference type="CDD" id="cd06225">
    <property type="entry name" value="HAMP"/>
    <property type="match status" value="1"/>
</dbReference>
<evidence type="ECO:0000259" key="2">
    <source>
        <dbReference type="PROSITE" id="PS50885"/>
    </source>
</evidence>
<feature type="transmembrane region" description="Helical" evidence="1">
    <location>
        <begin position="28"/>
        <end position="47"/>
    </location>
</feature>
<dbReference type="InterPro" id="IPR048440">
    <property type="entry name" value="MASE10"/>
</dbReference>
<feature type="transmembrane region" description="Helical" evidence="1">
    <location>
        <begin position="96"/>
        <end position="114"/>
    </location>
</feature>
<dbReference type="Gene3D" id="1.10.3210.10">
    <property type="entry name" value="Hypothetical protein af1432"/>
    <property type="match status" value="1"/>
</dbReference>
<keyword evidence="1" id="KW-1133">Transmembrane helix</keyword>
<evidence type="ECO:0000259" key="3">
    <source>
        <dbReference type="PROSITE" id="PS51832"/>
    </source>
</evidence>
<dbReference type="PROSITE" id="PS51832">
    <property type="entry name" value="HD_GYP"/>
    <property type="match status" value="1"/>
</dbReference>
<keyword evidence="1" id="KW-0472">Membrane</keyword>
<protein>
    <submittedName>
        <fullName evidence="4">HD domain-containing protein</fullName>
    </submittedName>
</protein>